<dbReference type="OrthoDB" id="9795746at2"/>
<feature type="domain" description="Glycosyl transferase family 1" evidence="1">
    <location>
        <begin position="179"/>
        <end position="323"/>
    </location>
</feature>
<sequence>MKKIKIVYLYSVLAGYVESILKGLVEKNNVEDIEVIHWLPKGINSTCYELPHIEGVNFYERSRFDDFSLLEFLKSHKPNIIYVSGWMDKGYLKAIKHYRVQGYECNVVCGIDDQWKGSFRQLVGQYYFRIFYRSIFDYMWVAGKPQYLYARKFGYKDNQIIYNLLSAEPHFFNAKTNACKRFVFVGRLDPVKGIDTLIQAYSLLSENEKNEWPLIIIGTGEMESLIKSSNVSSIIHIPFLQRDALVGELMKGGVGCLPSSHEQWGVVIHEFTAMGMPLLLSDECGAASEFLINDANGYSFESNNVISLSEKMKSFISMSNSQFELMSNKSKSLSKRITPELTIDSLLSIYREKHN</sequence>
<evidence type="ECO:0000313" key="3">
    <source>
        <dbReference type="Proteomes" id="UP000281474"/>
    </source>
</evidence>
<dbReference type="RefSeq" id="WP_121838287.1">
    <property type="nucleotide sequence ID" value="NZ_ML014765.1"/>
</dbReference>
<dbReference type="GO" id="GO:0016757">
    <property type="term" value="F:glycosyltransferase activity"/>
    <property type="evidence" value="ECO:0007669"/>
    <property type="project" value="InterPro"/>
</dbReference>
<dbReference type="Gene3D" id="3.40.50.2000">
    <property type="entry name" value="Glycogen Phosphorylase B"/>
    <property type="match status" value="1"/>
</dbReference>
<keyword evidence="3" id="KW-1185">Reference proteome</keyword>
<proteinExistence type="predicted"/>
<name>A0A3L8Q030_9GAMM</name>
<accession>A0A3L8Q030</accession>
<dbReference type="SUPFAM" id="SSF53756">
    <property type="entry name" value="UDP-Glycosyltransferase/glycogen phosphorylase"/>
    <property type="match status" value="1"/>
</dbReference>
<keyword evidence="2" id="KW-0808">Transferase</keyword>
<comment type="caution">
    <text evidence="2">The sequence shown here is derived from an EMBL/GenBank/DDBJ whole genome shotgun (WGS) entry which is preliminary data.</text>
</comment>
<dbReference type="EMBL" id="QZEI01000016">
    <property type="protein sequence ID" value="RLV60389.1"/>
    <property type="molecule type" value="Genomic_DNA"/>
</dbReference>
<dbReference type="AlphaFoldDB" id="A0A3L8Q030"/>
<evidence type="ECO:0000259" key="1">
    <source>
        <dbReference type="Pfam" id="PF00534"/>
    </source>
</evidence>
<dbReference type="InterPro" id="IPR001296">
    <property type="entry name" value="Glyco_trans_1"/>
</dbReference>
<dbReference type="GO" id="GO:1901135">
    <property type="term" value="P:carbohydrate derivative metabolic process"/>
    <property type="evidence" value="ECO:0007669"/>
    <property type="project" value="UniProtKB-ARBA"/>
</dbReference>
<dbReference type="Proteomes" id="UP000281474">
    <property type="component" value="Unassembled WGS sequence"/>
</dbReference>
<protein>
    <submittedName>
        <fullName evidence="2">Glycosyltransferase family 1 protein</fullName>
    </submittedName>
</protein>
<gene>
    <name evidence="2" type="ORF">D5018_06950</name>
</gene>
<reference evidence="2 3" key="1">
    <citation type="submission" date="2018-09" db="EMBL/GenBank/DDBJ databases">
        <title>Phylogeny of the Shewanellaceae, and recommendation for two new genera, Pseudoshewanella and Parashewanella.</title>
        <authorList>
            <person name="Wang G."/>
        </authorList>
    </citation>
    <scope>NUCLEOTIDE SEQUENCE [LARGE SCALE GENOMIC DNA]</scope>
    <source>
        <strain evidence="2 3">C51</strain>
    </source>
</reference>
<evidence type="ECO:0000313" key="2">
    <source>
        <dbReference type="EMBL" id="RLV60389.1"/>
    </source>
</evidence>
<organism evidence="2 3">
    <name type="scientific">Parashewanella curva</name>
    <dbReference type="NCBI Taxonomy" id="2338552"/>
    <lineage>
        <taxon>Bacteria</taxon>
        <taxon>Pseudomonadati</taxon>
        <taxon>Pseudomonadota</taxon>
        <taxon>Gammaproteobacteria</taxon>
        <taxon>Alteromonadales</taxon>
        <taxon>Shewanellaceae</taxon>
        <taxon>Parashewanella</taxon>
    </lineage>
</organism>
<dbReference type="Pfam" id="PF00534">
    <property type="entry name" value="Glycos_transf_1"/>
    <property type="match status" value="1"/>
</dbReference>
<dbReference type="PANTHER" id="PTHR12526:SF630">
    <property type="entry name" value="GLYCOSYLTRANSFERASE"/>
    <property type="match status" value="1"/>
</dbReference>
<dbReference type="PANTHER" id="PTHR12526">
    <property type="entry name" value="GLYCOSYLTRANSFERASE"/>
    <property type="match status" value="1"/>
</dbReference>